<evidence type="ECO:0000256" key="1">
    <source>
        <dbReference type="ARBA" id="ARBA00006787"/>
    </source>
</evidence>
<comment type="similarity">
    <text evidence="1">Belongs to the carotenoid oxygenase family.</text>
</comment>
<name>A0A8B7ZHC9_ACAPL</name>
<comment type="cofactor">
    <cofactor evidence="5">
        <name>Fe(2+)</name>
        <dbReference type="ChEBI" id="CHEBI:29033"/>
    </cofactor>
    <text evidence="5">Binds 1 Fe(2+) ion per subunit.</text>
</comment>
<keyword evidence="3" id="KW-0560">Oxidoreductase</keyword>
<evidence type="ECO:0000313" key="6">
    <source>
        <dbReference type="Proteomes" id="UP000694845"/>
    </source>
</evidence>
<dbReference type="RefSeq" id="XP_022104407.1">
    <property type="nucleotide sequence ID" value="XM_022248715.1"/>
</dbReference>
<organism evidence="6 7">
    <name type="scientific">Acanthaster planci</name>
    <name type="common">Crown-of-thorns starfish</name>
    <dbReference type="NCBI Taxonomy" id="133434"/>
    <lineage>
        <taxon>Eukaryota</taxon>
        <taxon>Metazoa</taxon>
        <taxon>Echinodermata</taxon>
        <taxon>Eleutherozoa</taxon>
        <taxon>Asterozoa</taxon>
        <taxon>Asteroidea</taxon>
        <taxon>Valvatacea</taxon>
        <taxon>Valvatida</taxon>
        <taxon>Acanthasteridae</taxon>
        <taxon>Acanthaster</taxon>
    </lineage>
</organism>
<evidence type="ECO:0000256" key="3">
    <source>
        <dbReference type="ARBA" id="ARBA00023002"/>
    </source>
</evidence>
<sequence>MAEKPIVVLGYGTAVYRDPCKSYFRHLFSYFTKPLHDATDNCSVNWLHLGQDHFYALTESSLMCKVDPRTLKVTSKVTITDHVAVNMASAHPHYSDDGCVYNMGTTFGRNVTYSIIKTPLAKQGVFLLCCPILRFDIAGDNEEPMKGSRVICRIPASSSPYPSYFHSFGMTKNYIIFLEQPFVVNVLKILTAKLREVAPSTCLSFYPEQKSRFYLVHLRTGEVVSTEYLADSFFCLHFINAYEEDGHMVVDLCRHADASIMDSAGLEAARKMVASNEEELRAVRFVLPLDLKKDTEELVTLAGSRATAKLIGPGKVFCTHEDLSDQRIELPRINYEKYNGRPYRYIYGLPNNLRELVKIDTKTKTHLTWSSLSGSHYPSEAVFVPNPDGVEEDDGVVLSLVLDAEPTKNPFLLVLDARTFQELARAEVENLPFGIHGVFVDQLI</sequence>
<evidence type="ECO:0000256" key="5">
    <source>
        <dbReference type="PIRSR" id="PIRSR604294-1"/>
    </source>
</evidence>
<dbReference type="GO" id="GO:0010436">
    <property type="term" value="F:carotenoid dioxygenase activity"/>
    <property type="evidence" value="ECO:0007669"/>
    <property type="project" value="TreeGrafter"/>
</dbReference>
<dbReference type="Pfam" id="PF03055">
    <property type="entry name" value="RPE65"/>
    <property type="match status" value="1"/>
</dbReference>
<reference evidence="7" key="1">
    <citation type="submission" date="2025-08" db="UniProtKB">
        <authorList>
            <consortium name="RefSeq"/>
        </authorList>
    </citation>
    <scope>IDENTIFICATION</scope>
</reference>
<dbReference type="GO" id="GO:0046872">
    <property type="term" value="F:metal ion binding"/>
    <property type="evidence" value="ECO:0007669"/>
    <property type="project" value="UniProtKB-KW"/>
</dbReference>
<dbReference type="InterPro" id="IPR004294">
    <property type="entry name" value="Carotenoid_Oase"/>
</dbReference>
<dbReference type="GO" id="GO:0016121">
    <property type="term" value="P:carotene catabolic process"/>
    <property type="evidence" value="ECO:0007669"/>
    <property type="project" value="TreeGrafter"/>
</dbReference>
<accession>A0A8B7ZHC9</accession>
<keyword evidence="6" id="KW-1185">Reference proteome</keyword>
<proteinExistence type="inferred from homology"/>
<dbReference type="GeneID" id="110986662"/>
<dbReference type="PANTHER" id="PTHR10543">
    <property type="entry name" value="BETA-CAROTENE DIOXYGENASE"/>
    <property type="match status" value="1"/>
</dbReference>
<dbReference type="Proteomes" id="UP000694845">
    <property type="component" value="Unplaced"/>
</dbReference>
<dbReference type="GO" id="GO:0042574">
    <property type="term" value="P:retinal metabolic process"/>
    <property type="evidence" value="ECO:0007669"/>
    <property type="project" value="TreeGrafter"/>
</dbReference>
<feature type="binding site" evidence="5">
    <location>
        <position position="436"/>
    </location>
    <ligand>
        <name>Fe cation</name>
        <dbReference type="ChEBI" id="CHEBI:24875"/>
        <note>catalytic</note>
    </ligand>
</feature>
<dbReference type="OrthoDB" id="1069523at2759"/>
<keyword evidence="4 5" id="KW-0408">Iron</keyword>
<evidence type="ECO:0000256" key="4">
    <source>
        <dbReference type="ARBA" id="ARBA00023004"/>
    </source>
</evidence>
<feature type="binding site" evidence="5">
    <location>
        <position position="237"/>
    </location>
    <ligand>
        <name>Fe cation</name>
        <dbReference type="ChEBI" id="CHEBI:24875"/>
        <note>catalytic</note>
    </ligand>
</feature>
<evidence type="ECO:0000313" key="7">
    <source>
        <dbReference type="RefSeq" id="XP_022104407.1"/>
    </source>
</evidence>
<dbReference type="PANTHER" id="PTHR10543:SF24">
    <property type="entry name" value="CAROTENOID ISOMEROOXYGENASE"/>
    <property type="match status" value="1"/>
</dbReference>
<dbReference type="AlphaFoldDB" id="A0A8B7ZHC9"/>
<evidence type="ECO:0000256" key="2">
    <source>
        <dbReference type="ARBA" id="ARBA00022723"/>
    </source>
</evidence>
<dbReference type="KEGG" id="aplc:110986662"/>
<feature type="binding site" evidence="5">
    <location>
        <position position="166"/>
    </location>
    <ligand>
        <name>Fe cation</name>
        <dbReference type="ChEBI" id="CHEBI:24875"/>
        <note>catalytic</note>
    </ligand>
</feature>
<keyword evidence="2 5" id="KW-0479">Metal-binding</keyword>
<dbReference type="GO" id="GO:0003834">
    <property type="term" value="F:beta-carotene 15,15'-dioxygenase activity"/>
    <property type="evidence" value="ECO:0007669"/>
    <property type="project" value="TreeGrafter"/>
</dbReference>
<protein>
    <submittedName>
        <fullName evidence="7">Beta,beta-carotene 15,15'-dioxygenase-like</fullName>
    </submittedName>
</protein>
<gene>
    <name evidence="7" type="primary">LOC110986662</name>
</gene>
<dbReference type="OMA" id="VIGRMDC"/>
<feature type="binding site" evidence="5">
    <location>
        <position position="91"/>
    </location>
    <ligand>
        <name>Fe cation</name>
        <dbReference type="ChEBI" id="CHEBI:24875"/>
        <note>catalytic</note>
    </ligand>
</feature>